<comment type="subcellular location">
    <subcellularLocation>
        <location evidence="1">Membrane</location>
        <topology evidence="1">Multi-pass membrane protein</topology>
    </subcellularLocation>
</comment>
<feature type="transmembrane region" description="Helical" evidence="6">
    <location>
        <begin position="226"/>
        <end position="243"/>
    </location>
</feature>
<feature type="transmembrane region" description="Helical" evidence="6">
    <location>
        <begin position="659"/>
        <end position="681"/>
    </location>
</feature>
<feature type="transmembrane region" description="Helical" evidence="6">
    <location>
        <begin position="747"/>
        <end position="770"/>
    </location>
</feature>
<feature type="transmembrane region" description="Helical" evidence="6">
    <location>
        <begin position="598"/>
        <end position="623"/>
    </location>
</feature>
<dbReference type="GO" id="GO:0016020">
    <property type="term" value="C:membrane"/>
    <property type="evidence" value="ECO:0007669"/>
    <property type="project" value="UniProtKB-SubCell"/>
</dbReference>
<dbReference type="InterPro" id="IPR020846">
    <property type="entry name" value="MFS_dom"/>
</dbReference>
<proteinExistence type="predicted"/>
<dbReference type="InParanoid" id="A0A7N2MUL7"/>
<dbReference type="Pfam" id="PF00083">
    <property type="entry name" value="Sugar_tr"/>
    <property type="match status" value="1"/>
</dbReference>
<dbReference type="AlphaFoldDB" id="A0A7N2MUL7"/>
<dbReference type="InterPro" id="IPR036259">
    <property type="entry name" value="MFS_trans_sf"/>
</dbReference>
<keyword evidence="2" id="KW-0813">Transport</keyword>
<dbReference type="FunFam" id="1.20.1250.20:FF:000232">
    <property type="entry name" value="Organic cation/carnitine transporter 7"/>
    <property type="match status" value="1"/>
</dbReference>
<dbReference type="Gene3D" id="1.20.1250.20">
    <property type="entry name" value="MFS general substrate transporter like domains"/>
    <property type="match status" value="3"/>
</dbReference>
<protein>
    <recommendedName>
        <fullName evidence="7">Major facilitator superfamily (MFS) profile domain-containing protein</fullName>
    </recommendedName>
</protein>
<accession>A0A7N2MUL7</accession>
<evidence type="ECO:0000256" key="3">
    <source>
        <dbReference type="ARBA" id="ARBA00022692"/>
    </source>
</evidence>
<evidence type="ECO:0000256" key="1">
    <source>
        <dbReference type="ARBA" id="ARBA00004141"/>
    </source>
</evidence>
<dbReference type="EMBL" id="LRBV02000011">
    <property type="status" value="NOT_ANNOTATED_CDS"/>
    <property type="molecule type" value="Genomic_DNA"/>
</dbReference>
<feature type="transmembrane region" description="Helical" evidence="6">
    <location>
        <begin position="421"/>
        <end position="440"/>
    </location>
</feature>
<evidence type="ECO:0000256" key="4">
    <source>
        <dbReference type="ARBA" id="ARBA00022989"/>
    </source>
</evidence>
<dbReference type="InterPro" id="IPR005828">
    <property type="entry name" value="MFS_sugar_transport-like"/>
</dbReference>
<dbReference type="InterPro" id="IPR011701">
    <property type="entry name" value="MFS"/>
</dbReference>
<name>A0A7N2MUL7_QUELO</name>
<dbReference type="Proteomes" id="UP000594261">
    <property type="component" value="Chromosome 11"/>
</dbReference>
<dbReference type="PROSITE" id="PS50850">
    <property type="entry name" value="MFS"/>
    <property type="match status" value="1"/>
</dbReference>
<feature type="transmembrane region" description="Helical" evidence="6">
    <location>
        <begin position="446"/>
        <end position="466"/>
    </location>
</feature>
<feature type="transmembrane region" description="Helical" evidence="6">
    <location>
        <begin position="249"/>
        <end position="267"/>
    </location>
</feature>
<keyword evidence="3 6" id="KW-0812">Transmembrane</keyword>
<feature type="transmembrane region" description="Helical" evidence="6">
    <location>
        <begin position="712"/>
        <end position="735"/>
    </location>
</feature>
<feature type="transmembrane region" description="Helical" evidence="6">
    <location>
        <begin position="506"/>
        <end position="527"/>
    </location>
</feature>
<organism evidence="8 9">
    <name type="scientific">Quercus lobata</name>
    <name type="common">Valley oak</name>
    <dbReference type="NCBI Taxonomy" id="97700"/>
    <lineage>
        <taxon>Eukaryota</taxon>
        <taxon>Viridiplantae</taxon>
        <taxon>Streptophyta</taxon>
        <taxon>Embryophyta</taxon>
        <taxon>Tracheophyta</taxon>
        <taxon>Spermatophyta</taxon>
        <taxon>Magnoliopsida</taxon>
        <taxon>eudicotyledons</taxon>
        <taxon>Gunneridae</taxon>
        <taxon>Pentapetalae</taxon>
        <taxon>rosids</taxon>
        <taxon>fabids</taxon>
        <taxon>Fagales</taxon>
        <taxon>Fagaceae</taxon>
        <taxon>Quercus</taxon>
    </lineage>
</organism>
<dbReference type="Gramene" id="QL11p005787:mrna">
    <property type="protein sequence ID" value="QL11p005787:mrna"/>
    <property type="gene ID" value="QL11p005787"/>
</dbReference>
<dbReference type="PANTHER" id="PTHR23511">
    <property type="entry name" value="SYNAPTIC VESICLE GLYCOPROTEIN 2"/>
    <property type="match status" value="1"/>
</dbReference>
<evidence type="ECO:0000256" key="2">
    <source>
        <dbReference type="ARBA" id="ARBA00022448"/>
    </source>
</evidence>
<feature type="transmembrane region" description="Helical" evidence="6">
    <location>
        <begin position="776"/>
        <end position="796"/>
    </location>
</feature>
<keyword evidence="5 6" id="KW-0472">Membrane</keyword>
<feature type="transmembrane region" description="Helical" evidence="6">
    <location>
        <begin position="353"/>
        <end position="373"/>
    </location>
</feature>
<evidence type="ECO:0000313" key="9">
    <source>
        <dbReference type="Proteomes" id="UP000594261"/>
    </source>
</evidence>
<dbReference type="Pfam" id="PF07690">
    <property type="entry name" value="MFS_1"/>
    <property type="match status" value="1"/>
</dbReference>
<dbReference type="SUPFAM" id="SSF103473">
    <property type="entry name" value="MFS general substrate transporter"/>
    <property type="match status" value="2"/>
</dbReference>
<evidence type="ECO:0000259" key="7">
    <source>
        <dbReference type="PROSITE" id="PS50850"/>
    </source>
</evidence>
<dbReference type="PANTHER" id="PTHR23511:SF5">
    <property type="entry name" value="MAJOR FACILITATOR-TYPE TRANSPORTER HXNZ-RELATED"/>
    <property type="match status" value="1"/>
</dbReference>
<reference evidence="8 9" key="1">
    <citation type="journal article" date="2016" name="G3 (Bethesda)">
        <title>First Draft Assembly and Annotation of the Genome of a California Endemic Oak Quercus lobata Nee (Fagaceae).</title>
        <authorList>
            <person name="Sork V.L."/>
            <person name="Fitz-Gibbon S.T."/>
            <person name="Puiu D."/>
            <person name="Crepeau M."/>
            <person name="Gugger P.F."/>
            <person name="Sherman R."/>
            <person name="Stevens K."/>
            <person name="Langley C.H."/>
            <person name="Pellegrini M."/>
            <person name="Salzberg S.L."/>
        </authorList>
    </citation>
    <scope>NUCLEOTIDE SEQUENCE [LARGE SCALE GENOMIC DNA]</scope>
    <source>
        <strain evidence="8 9">cv. SW786</strain>
    </source>
</reference>
<keyword evidence="9" id="KW-1185">Reference proteome</keyword>
<dbReference type="EnsemblPlants" id="QL11p005787:mrna">
    <property type="protein sequence ID" value="QL11p005787:mrna"/>
    <property type="gene ID" value="QL11p005787"/>
</dbReference>
<feature type="transmembrane region" description="Helical" evidence="6">
    <location>
        <begin position="478"/>
        <end position="500"/>
    </location>
</feature>
<dbReference type="OMA" id="VGSMTAR"/>
<feature type="transmembrane region" description="Helical" evidence="6">
    <location>
        <begin position="183"/>
        <end position="205"/>
    </location>
</feature>
<feature type="transmembrane region" description="Helical" evidence="6">
    <location>
        <begin position="393"/>
        <end position="412"/>
    </location>
</feature>
<keyword evidence="4 6" id="KW-1133">Transmembrane helix</keyword>
<evidence type="ECO:0000256" key="5">
    <source>
        <dbReference type="ARBA" id="ARBA00023136"/>
    </source>
</evidence>
<dbReference type="GO" id="GO:0022857">
    <property type="term" value="F:transmembrane transporter activity"/>
    <property type="evidence" value="ECO:0007669"/>
    <property type="project" value="InterPro"/>
</dbReference>
<feature type="transmembrane region" description="Helical" evidence="6">
    <location>
        <begin position="159"/>
        <end position="177"/>
    </location>
</feature>
<sequence length="822" mass="90476">MVVNHDIRFSAGSLDFKPCLLTTSQSKLKIPCGPHYLRAYELTHSHVNIKLEVAAGIFSSLPVFVVLVFYSLAPESPRYLCMKGNTTDALRILEKMAQLNQRKLPSGLLVSTKTDRKDEEFSPTEEVLLLSSTKKNTESFLDFCYHLSAIIVDRVGRKLSFIIMLTLVCIFLLPLVFHQSAVLTTGLLFGARMCSMGSITVAYIYGPEIYPTSMRTTGTGIASSTGRIGGMICPLVAVGLVTGCHQTTVIILFEVVIVLSAICAFLFPVETKGQELSDTIGVSKSKEVLVVAAKCTGHLELHVHCPFKCLSMNHPTSDLQNHREASSPEMEDQSLVFTLDEALDAVGFGNFQALVLAYAGLGWFAEATEFMLITFVGPEVESEWGLSSGQESLLTTVVFAGMLVRAHIWGLISDTYGRRKGFLGMAMLTSGAGFLSAFSPNYISLLIFRFLVGIGLGEGPVFKCWFLEFVPARKRGTWMVVHSTFWTFGTMFEATLAWIVMTRLNWRWLLAFSSVPAFALLFFYTIVPESPRFLCMKGNTIDAHHILEKIARLNRTEIPSGMFVSNAKERQDEEFDPTEETHLLSSTKKKPDELKKGLSLFFILFSSSLARTTLLLWLLYFGIDFLYYGIIFLTTELSSVESKCGSTMFHLENLQDNSLYINAFITSLAEFPGLLLSAIIVDRVGHKLSVIIMSILAFIILLPLVFHQSAILTTGLLFGVRMCAMGILTVAHIYAPELYPTSVRTTGAGVANAMGRIGGMICPLVAVGLVTDCHQTAAIILFEAVIVLSAISALLLPFETKGRELSDNLAVSKSTEVPEFGD</sequence>
<evidence type="ECO:0000256" key="6">
    <source>
        <dbReference type="SAM" id="Phobius"/>
    </source>
</evidence>
<reference evidence="8" key="2">
    <citation type="submission" date="2021-01" db="UniProtKB">
        <authorList>
            <consortium name="EnsemblPlants"/>
        </authorList>
    </citation>
    <scope>IDENTIFICATION</scope>
</reference>
<feature type="transmembrane region" description="Helical" evidence="6">
    <location>
        <begin position="688"/>
        <end position="706"/>
    </location>
</feature>
<feature type="transmembrane region" description="Helical" evidence="6">
    <location>
        <begin position="53"/>
        <end position="73"/>
    </location>
</feature>
<evidence type="ECO:0000313" key="8">
    <source>
        <dbReference type="EnsemblPlants" id="QL11p005787:mrna"/>
    </source>
</evidence>
<feature type="domain" description="Major facilitator superfamily (MFS) profile" evidence="7">
    <location>
        <begin position="355"/>
        <end position="801"/>
    </location>
</feature>